<comment type="subcellular location">
    <subcellularLocation>
        <location evidence="1">Cell membrane</location>
        <topology evidence="1">Multi-pass membrane protein</topology>
    </subcellularLocation>
</comment>
<feature type="transmembrane region" description="Helical" evidence="8">
    <location>
        <begin position="37"/>
        <end position="66"/>
    </location>
</feature>
<dbReference type="EMBL" id="JXSL01000020">
    <property type="protein sequence ID" value="KIM00172.1"/>
    <property type="molecule type" value="Genomic_DNA"/>
</dbReference>
<dbReference type="GO" id="GO:0005886">
    <property type="term" value="C:plasma membrane"/>
    <property type="evidence" value="ECO:0007669"/>
    <property type="project" value="UniProtKB-SubCell"/>
</dbReference>
<evidence type="ECO:0000256" key="1">
    <source>
        <dbReference type="ARBA" id="ARBA00004651"/>
    </source>
</evidence>
<proteinExistence type="inferred from homology"/>
<dbReference type="Pfam" id="PF13432">
    <property type="entry name" value="TPR_16"/>
    <property type="match status" value="1"/>
</dbReference>
<dbReference type="STRING" id="272627.CCC_02960"/>
<reference evidence="9 10" key="1">
    <citation type="submission" date="2015-01" db="EMBL/GenBank/DDBJ databases">
        <title>Genome Sequence of Magnetospirillum magnetotacticum Strain MS-1.</title>
        <authorList>
            <person name="Marinov G.K."/>
            <person name="Smalley M.D."/>
            <person name="DeSalvo G."/>
        </authorList>
    </citation>
    <scope>NUCLEOTIDE SEQUENCE [LARGE SCALE GENOMIC DNA]</scope>
    <source>
        <strain evidence="9 10">MS-1</strain>
    </source>
</reference>
<dbReference type="PROSITE" id="PS50005">
    <property type="entry name" value="TPR"/>
    <property type="match status" value="1"/>
</dbReference>
<evidence type="ECO:0000256" key="3">
    <source>
        <dbReference type="ARBA" id="ARBA00022475"/>
    </source>
</evidence>
<dbReference type="RefSeq" id="WP_009868738.1">
    <property type="nucleotide sequence ID" value="NZ_JXSL01000020.1"/>
</dbReference>
<dbReference type="Gene3D" id="1.25.40.10">
    <property type="entry name" value="Tetratricopeptide repeat domain"/>
    <property type="match status" value="2"/>
</dbReference>
<keyword evidence="7" id="KW-0802">TPR repeat</keyword>
<dbReference type="GO" id="GO:0015204">
    <property type="term" value="F:urea transmembrane transporter activity"/>
    <property type="evidence" value="ECO:0007669"/>
    <property type="project" value="InterPro"/>
</dbReference>
<feature type="transmembrane region" description="Helical" evidence="8">
    <location>
        <begin position="433"/>
        <end position="451"/>
    </location>
</feature>
<name>A0A0C2V540_PARME</name>
<dbReference type="Pfam" id="PF14559">
    <property type="entry name" value="TPR_19"/>
    <property type="match status" value="1"/>
</dbReference>
<evidence type="ECO:0000313" key="9">
    <source>
        <dbReference type="EMBL" id="KIM00172.1"/>
    </source>
</evidence>
<dbReference type="SUPFAM" id="SSF48452">
    <property type="entry name" value="TPR-like"/>
    <property type="match status" value="1"/>
</dbReference>
<keyword evidence="6 8" id="KW-0472">Membrane</keyword>
<comment type="caution">
    <text evidence="9">The sequence shown here is derived from an EMBL/GenBank/DDBJ whole genome shotgun (WGS) entry which is preliminary data.</text>
</comment>
<dbReference type="InterPro" id="IPR004937">
    <property type="entry name" value="Urea_transporter"/>
</dbReference>
<dbReference type="InterPro" id="IPR011990">
    <property type="entry name" value="TPR-like_helical_dom_sf"/>
</dbReference>
<comment type="similarity">
    <text evidence="2">Belongs to the urea transporter family.</text>
</comment>
<dbReference type="Proteomes" id="UP000031971">
    <property type="component" value="Unassembled WGS sequence"/>
</dbReference>
<keyword evidence="3" id="KW-1003">Cell membrane</keyword>
<feature type="transmembrane region" description="Helical" evidence="8">
    <location>
        <begin position="408"/>
        <end position="427"/>
    </location>
</feature>
<organism evidence="9 10">
    <name type="scientific">Paramagnetospirillum magnetotacticum MS-1</name>
    <dbReference type="NCBI Taxonomy" id="272627"/>
    <lineage>
        <taxon>Bacteria</taxon>
        <taxon>Pseudomonadati</taxon>
        <taxon>Pseudomonadota</taxon>
        <taxon>Alphaproteobacteria</taxon>
        <taxon>Rhodospirillales</taxon>
        <taxon>Magnetospirillaceae</taxon>
        <taxon>Paramagnetospirillum</taxon>
    </lineage>
</organism>
<feature type="transmembrane region" description="Helical" evidence="8">
    <location>
        <begin position="364"/>
        <end position="388"/>
    </location>
</feature>
<evidence type="ECO:0000256" key="2">
    <source>
        <dbReference type="ARBA" id="ARBA00005914"/>
    </source>
</evidence>
<gene>
    <name evidence="9" type="ORF">CCC_02960</name>
</gene>
<dbReference type="Pfam" id="PF03253">
    <property type="entry name" value="UT"/>
    <property type="match status" value="1"/>
</dbReference>
<accession>A0A0C2V540</accession>
<evidence type="ECO:0000256" key="5">
    <source>
        <dbReference type="ARBA" id="ARBA00022989"/>
    </source>
</evidence>
<keyword evidence="10" id="KW-1185">Reference proteome</keyword>
<sequence>MDARCSNSFAANARLLVKAVLAGMAELALCRDWRAGLLIIAGFLPFSPEACGMALLGASVATAWPFVRQSDVRLLNSGWYGANGALCGFLVEWYFADPLGAVILTVLSAWAAALILEAIVIPLGDAPLAMAPLTIPFLVMAALITVSVRPLYKVMESLAVSEPAAAVSGPEGADDWSRLGWGQFQRGEVGPSVRSFNAALTLDPAHPWALDGLGWAVYSQGRYGEAEGLFARAQAAMPGLADPLTGLGWIGLRQGRFEAAYRHFSEALARDGGSAVAGEGLGRALLASGRHRDAEMVFLGLLGSSPAALRGLADSRRMLLLNGAALTPDSREWAELIRLLGWKVAALGGLALTVLIWTPVAGMIGLSLMALGAMTGVLLAGPSSLLWFDLHLQTVAMTGLLMARPQHFRGLWSLIAVLGLAVAVWAVSHRLGIWLPLLSFNLAGMAGLLLLRRSGAGLGPIHIFSKFN</sequence>
<feature type="transmembrane region" description="Helical" evidence="8">
    <location>
        <begin position="340"/>
        <end position="358"/>
    </location>
</feature>
<evidence type="ECO:0000256" key="4">
    <source>
        <dbReference type="ARBA" id="ARBA00022692"/>
    </source>
</evidence>
<dbReference type="AlphaFoldDB" id="A0A0C2V540"/>
<feature type="transmembrane region" description="Helical" evidence="8">
    <location>
        <begin position="129"/>
        <end position="148"/>
    </location>
</feature>
<evidence type="ECO:0000256" key="8">
    <source>
        <dbReference type="SAM" id="Phobius"/>
    </source>
</evidence>
<keyword evidence="4 8" id="KW-0812">Transmembrane</keyword>
<dbReference type="InterPro" id="IPR019734">
    <property type="entry name" value="TPR_rpt"/>
</dbReference>
<feature type="transmembrane region" description="Helical" evidence="8">
    <location>
        <begin position="102"/>
        <end position="123"/>
    </location>
</feature>
<feature type="transmembrane region" description="Helical" evidence="8">
    <location>
        <begin position="78"/>
        <end position="95"/>
    </location>
</feature>
<keyword evidence="5 8" id="KW-1133">Transmembrane helix</keyword>
<dbReference type="SMART" id="SM00028">
    <property type="entry name" value="TPR"/>
    <property type="match status" value="3"/>
</dbReference>
<protein>
    <submittedName>
        <fullName evidence="9">Uncharacterized protein</fullName>
    </submittedName>
</protein>
<evidence type="ECO:0000256" key="7">
    <source>
        <dbReference type="PROSITE-ProRule" id="PRU00339"/>
    </source>
</evidence>
<feature type="repeat" description="TPR" evidence="7">
    <location>
        <begin position="173"/>
        <end position="206"/>
    </location>
</feature>
<dbReference type="Gene3D" id="1.10.3430.10">
    <property type="entry name" value="Ammonium transporter AmtB like domains"/>
    <property type="match status" value="1"/>
</dbReference>
<dbReference type="InterPro" id="IPR029020">
    <property type="entry name" value="Ammonium/urea_transptr"/>
</dbReference>
<evidence type="ECO:0000313" key="10">
    <source>
        <dbReference type="Proteomes" id="UP000031971"/>
    </source>
</evidence>
<evidence type="ECO:0000256" key="6">
    <source>
        <dbReference type="ARBA" id="ARBA00023136"/>
    </source>
</evidence>